<evidence type="ECO:0000313" key="7">
    <source>
        <dbReference type="Proteomes" id="UP001165652"/>
    </source>
</evidence>
<dbReference type="Gene3D" id="3.40.50.360">
    <property type="match status" value="1"/>
</dbReference>
<evidence type="ECO:0000256" key="3">
    <source>
        <dbReference type="ARBA" id="ARBA00022643"/>
    </source>
</evidence>
<evidence type="ECO:0000256" key="4">
    <source>
        <dbReference type="ARBA" id="ARBA00023002"/>
    </source>
</evidence>
<keyword evidence="7" id="KW-1185">Reference proteome</keyword>
<dbReference type="RefSeq" id="WP_272776789.1">
    <property type="nucleotide sequence ID" value="NZ_JAQQLI010000011.1"/>
</dbReference>
<dbReference type="PANTHER" id="PTHR43408">
    <property type="entry name" value="FMN REDUCTASE (NADPH)"/>
    <property type="match status" value="1"/>
</dbReference>
<keyword evidence="4" id="KW-0560">Oxidoreductase</keyword>
<dbReference type="InterPro" id="IPR029039">
    <property type="entry name" value="Flavoprotein-like_sf"/>
</dbReference>
<dbReference type="InterPro" id="IPR005025">
    <property type="entry name" value="FMN_Rdtase-like_dom"/>
</dbReference>
<dbReference type="PANTHER" id="PTHR43408:SF2">
    <property type="entry name" value="FMN REDUCTASE (NADPH)"/>
    <property type="match status" value="1"/>
</dbReference>
<evidence type="ECO:0000256" key="2">
    <source>
        <dbReference type="ARBA" id="ARBA00022630"/>
    </source>
</evidence>
<reference evidence="6" key="1">
    <citation type="journal article" date="2023" name="Microbiol Resour">
        <title>Genome Sequences of Rhodoplanes serenus and Two Thermotolerant Strains, Rhodoplanes tepidamans and 'Rhodoplanes cryptolactis,' Further Refine the Genus.</title>
        <authorList>
            <person name="Rayyan A.A."/>
            <person name="Kyndt J.A."/>
        </authorList>
    </citation>
    <scope>NUCLEOTIDE SEQUENCE</scope>
    <source>
        <strain evidence="6">DSM 9987</strain>
    </source>
</reference>
<accession>A0ABT5J969</accession>
<evidence type="ECO:0000256" key="1">
    <source>
        <dbReference type="ARBA" id="ARBA00005990"/>
    </source>
</evidence>
<feature type="domain" description="NADPH-dependent FMN reductase-like" evidence="5">
    <location>
        <begin position="3"/>
        <end position="144"/>
    </location>
</feature>
<dbReference type="EMBL" id="JAQQLI010000011">
    <property type="protein sequence ID" value="MDC7785946.1"/>
    <property type="molecule type" value="Genomic_DNA"/>
</dbReference>
<dbReference type="InterPro" id="IPR051814">
    <property type="entry name" value="NAD(P)H-dep_FMN_reductase"/>
</dbReference>
<proteinExistence type="inferred from homology"/>
<keyword evidence="3" id="KW-0288">FMN</keyword>
<dbReference type="SUPFAM" id="SSF52218">
    <property type="entry name" value="Flavoproteins"/>
    <property type="match status" value="1"/>
</dbReference>
<sequence length="178" mass="19372">MSRIVAFVGNYQRPSKTRNLTEYVMRQVGARYGVTGPIYDLLDIVTPAGIALQRDDLSPEAQAILNEIEGANAVVFASPVYKGSYSGMFKHVIDLLRPDCLARKPILIAASGGGDRHALVVEHAMRPLFGFFAAHTVATAVYASERHFAQGELVAPEIVARVDAAITDLAPWLGREQH</sequence>
<gene>
    <name evidence="6" type="ORF">PQJ73_09655</name>
</gene>
<organism evidence="6 7">
    <name type="scientific">Rhodoplanes tepidamans</name>
    <name type="common">Rhodoplanes cryptolactis</name>
    <dbReference type="NCBI Taxonomy" id="200616"/>
    <lineage>
        <taxon>Bacteria</taxon>
        <taxon>Pseudomonadati</taxon>
        <taxon>Pseudomonadota</taxon>
        <taxon>Alphaproteobacteria</taxon>
        <taxon>Hyphomicrobiales</taxon>
        <taxon>Nitrobacteraceae</taxon>
        <taxon>Rhodoplanes</taxon>
    </lineage>
</organism>
<protein>
    <submittedName>
        <fullName evidence="6">NAD(P)H-dependent oxidoreductase</fullName>
    </submittedName>
</protein>
<evidence type="ECO:0000259" key="5">
    <source>
        <dbReference type="Pfam" id="PF03358"/>
    </source>
</evidence>
<dbReference type="Proteomes" id="UP001165652">
    <property type="component" value="Unassembled WGS sequence"/>
</dbReference>
<keyword evidence="2" id="KW-0285">Flavoprotein</keyword>
<reference evidence="6" key="2">
    <citation type="submission" date="2023-02" db="EMBL/GenBank/DDBJ databases">
        <authorList>
            <person name="Rayyan A."/>
            <person name="Meyer T."/>
            <person name="Kyndt J.A."/>
        </authorList>
    </citation>
    <scope>NUCLEOTIDE SEQUENCE</scope>
    <source>
        <strain evidence="6">DSM 9987</strain>
    </source>
</reference>
<evidence type="ECO:0000313" key="6">
    <source>
        <dbReference type="EMBL" id="MDC7785946.1"/>
    </source>
</evidence>
<comment type="similarity">
    <text evidence="1">Belongs to the SsuE family.</text>
</comment>
<comment type="caution">
    <text evidence="6">The sequence shown here is derived from an EMBL/GenBank/DDBJ whole genome shotgun (WGS) entry which is preliminary data.</text>
</comment>
<name>A0ABT5J969_RHOTP</name>
<dbReference type="Pfam" id="PF03358">
    <property type="entry name" value="FMN_red"/>
    <property type="match status" value="1"/>
</dbReference>